<feature type="region of interest" description="Disordered" evidence="1">
    <location>
        <begin position="25"/>
        <end position="44"/>
    </location>
</feature>
<keyword evidence="4" id="KW-1185">Reference proteome</keyword>
<name>A0A8J7GJ32_9ACTN</name>
<sequence length="174" mass="18165">MKKLIALAVLTGSALAMTACTTTAPKTATPATSAPATSTSAAGAPQTLRVATVEGFTTFVTNAKGRTIYRFDKDTNNPAKSTCFDACAENWPPVLAGPNGAVDIEGVDKSLVGLLDRPEGRQVTLKGWPLYYFKTDVALGQTAGHGRNGVWFAIAPDGTKAKKADEAPVKSNTY</sequence>
<dbReference type="InterPro" id="IPR005297">
    <property type="entry name" value="Lipoprotein_repeat"/>
</dbReference>
<protein>
    <submittedName>
        <fullName evidence="3">Putative lipoprotein with Yx(FWY)xxD motif</fullName>
    </submittedName>
</protein>
<evidence type="ECO:0000313" key="3">
    <source>
        <dbReference type="EMBL" id="MBG6137540.1"/>
    </source>
</evidence>
<dbReference type="RefSeq" id="WP_197004392.1">
    <property type="nucleotide sequence ID" value="NZ_BONS01000020.1"/>
</dbReference>
<feature type="signal peptide" evidence="2">
    <location>
        <begin position="1"/>
        <end position="18"/>
    </location>
</feature>
<dbReference type="Proteomes" id="UP000622552">
    <property type="component" value="Unassembled WGS sequence"/>
</dbReference>
<keyword evidence="3" id="KW-0449">Lipoprotein</keyword>
<feature type="chain" id="PRO_5038842095" evidence="2">
    <location>
        <begin position="19"/>
        <end position="174"/>
    </location>
</feature>
<accession>A0A8J7GJ32</accession>
<dbReference type="Pfam" id="PF03640">
    <property type="entry name" value="Lipoprotein_15"/>
    <property type="match status" value="2"/>
</dbReference>
<dbReference type="PANTHER" id="PTHR39335:SF1">
    <property type="entry name" value="BLL4220 PROTEIN"/>
    <property type="match status" value="1"/>
</dbReference>
<reference evidence="3" key="1">
    <citation type="submission" date="2020-11" db="EMBL/GenBank/DDBJ databases">
        <title>Sequencing the genomes of 1000 actinobacteria strains.</title>
        <authorList>
            <person name="Klenk H.-P."/>
        </authorList>
    </citation>
    <scope>NUCLEOTIDE SEQUENCE</scope>
    <source>
        <strain evidence="3">DSM 45356</strain>
    </source>
</reference>
<dbReference type="PROSITE" id="PS51257">
    <property type="entry name" value="PROKAR_LIPOPROTEIN"/>
    <property type="match status" value="1"/>
</dbReference>
<gene>
    <name evidence="3" type="ORF">IW245_003734</name>
</gene>
<dbReference type="GO" id="GO:0043448">
    <property type="term" value="P:alkane catabolic process"/>
    <property type="evidence" value="ECO:0007669"/>
    <property type="project" value="TreeGrafter"/>
</dbReference>
<evidence type="ECO:0000313" key="4">
    <source>
        <dbReference type="Proteomes" id="UP000622552"/>
    </source>
</evidence>
<organism evidence="3 4">
    <name type="scientific">Longispora fulva</name>
    <dbReference type="NCBI Taxonomy" id="619741"/>
    <lineage>
        <taxon>Bacteria</taxon>
        <taxon>Bacillati</taxon>
        <taxon>Actinomycetota</taxon>
        <taxon>Actinomycetes</taxon>
        <taxon>Micromonosporales</taxon>
        <taxon>Micromonosporaceae</taxon>
        <taxon>Longispora</taxon>
    </lineage>
</organism>
<dbReference type="EMBL" id="JADOUF010000001">
    <property type="protein sequence ID" value="MBG6137540.1"/>
    <property type="molecule type" value="Genomic_DNA"/>
</dbReference>
<evidence type="ECO:0000256" key="2">
    <source>
        <dbReference type="SAM" id="SignalP"/>
    </source>
</evidence>
<comment type="caution">
    <text evidence="3">The sequence shown here is derived from an EMBL/GenBank/DDBJ whole genome shotgun (WGS) entry which is preliminary data.</text>
</comment>
<dbReference type="PANTHER" id="PTHR39335">
    <property type="entry name" value="BLL4220 PROTEIN"/>
    <property type="match status" value="1"/>
</dbReference>
<dbReference type="AlphaFoldDB" id="A0A8J7GJ32"/>
<keyword evidence="2" id="KW-0732">Signal</keyword>
<evidence type="ECO:0000256" key="1">
    <source>
        <dbReference type="SAM" id="MobiDB-lite"/>
    </source>
</evidence>
<proteinExistence type="predicted"/>